<dbReference type="InterPro" id="IPR005366">
    <property type="entry name" value="EMC8/9"/>
</dbReference>
<evidence type="ECO:0000313" key="3">
    <source>
        <dbReference type="Proteomes" id="UP001331761"/>
    </source>
</evidence>
<organism evidence="2 3">
    <name type="scientific">Trichostrongylus colubriformis</name>
    <name type="common">Black scour worm</name>
    <dbReference type="NCBI Taxonomy" id="6319"/>
    <lineage>
        <taxon>Eukaryota</taxon>
        <taxon>Metazoa</taxon>
        <taxon>Ecdysozoa</taxon>
        <taxon>Nematoda</taxon>
        <taxon>Chromadorea</taxon>
        <taxon>Rhabditida</taxon>
        <taxon>Rhabditina</taxon>
        <taxon>Rhabditomorpha</taxon>
        <taxon>Strongyloidea</taxon>
        <taxon>Trichostrongylidae</taxon>
        <taxon>Trichostrongylus</taxon>
    </lineage>
</organism>
<dbReference type="AlphaFoldDB" id="A0AAN8EZL8"/>
<feature type="compositionally biased region" description="Polar residues" evidence="1">
    <location>
        <begin position="345"/>
        <end position="357"/>
    </location>
</feature>
<feature type="compositionally biased region" description="Basic residues" evidence="1">
    <location>
        <begin position="211"/>
        <end position="222"/>
    </location>
</feature>
<dbReference type="GO" id="GO:0072546">
    <property type="term" value="C:EMC complex"/>
    <property type="evidence" value="ECO:0007669"/>
    <property type="project" value="InterPro"/>
</dbReference>
<feature type="compositionally biased region" description="Basic and acidic residues" evidence="1">
    <location>
        <begin position="153"/>
        <end position="169"/>
    </location>
</feature>
<feature type="compositionally biased region" description="Polar residues" evidence="1">
    <location>
        <begin position="55"/>
        <end position="67"/>
    </location>
</feature>
<dbReference type="EMBL" id="WIXE01019201">
    <property type="protein sequence ID" value="KAK5970241.1"/>
    <property type="molecule type" value="Genomic_DNA"/>
</dbReference>
<dbReference type="Proteomes" id="UP001331761">
    <property type="component" value="Unassembled WGS sequence"/>
</dbReference>
<feature type="region of interest" description="Disordered" evidence="1">
    <location>
        <begin position="113"/>
        <end position="448"/>
    </location>
</feature>
<accession>A0AAN8EZL8</accession>
<feature type="region of interest" description="Disordered" evidence="1">
    <location>
        <begin position="527"/>
        <end position="555"/>
    </location>
</feature>
<dbReference type="Pfam" id="PF03665">
    <property type="entry name" value="UPF0172"/>
    <property type="match status" value="1"/>
</dbReference>
<feature type="compositionally biased region" description="Polar residues" evidence="1">
    <location>
        <begin position="529"/>
        <end position="544"/>
    </location>
</feature>
<evidence type="ECO:0000256" key="1">
    <source>
        <dbReference type="SAM" id="MobiDB-lite"/>
    </source>
</evidence>
<feature type="compositionally biased region" description="Polar residues" evidence="1">
    <location>
        <begin position="192"/>
        <end position="205"/>
    </location>
</feature>
<evidence type="ECO:0000313" key="2">
    <source>
        <dbReference type="EMBL" id="KAK5970241.1"/>
    </source>
</evidence>
<feature type="compositionally biased region" description="Polar residues" evidence="1">
    <location>
        <begin position="124"/>
        <end position="152"/>
    </location>
</feature>
<feature type="compositionally biased region" description="Polar residues" evidence="1">
    <location>
        <begin position="236"/>
        <end position="246"/>
    </location>
</feature>
<gene>
    <name evidence="2" type="ORF">GCK32_000858</name>
</gene>
<comment type="caution">
    <text evidence="2">The sequence shown here is derived from an EMBL/GenBank/DDBJ whole genome shotgun (WGS) entry which is preliminary data.</text>
</comment>
<name>A0AAN8EZL8_TRICO</name>
<feature type="compositionally biased region" description="Acidic residues" evidence="1">
    <location>
        <begin position="303"/>
        <end position="312"/>
    </location>
</feature>
<dbReference type="PANTHER" id="PTHR12941:SF10">
    <property type="entry name" value="ER MEMBRANE PROTEIN COMPLEX SUBUNIT 8_9 HOMOLOG"/>
    <property type="match status" value="1"/>
</dbReference>
<feature type="compositionally biased region" description="Basic residues" evidence="1">
    <location>
        <begin position="176"/>
        <end position="187"/>
    </location>
</feature>
<protein>
    <submittedName>
        <fullName evidence="2">Uncharacterized protein</fullName>
    </submittedName>
</protein>
<feature type="region of interest" description="Disordered" evidence="1">
    <location>
        <begin position="32"/>
        <end position="89"/>
    </location>
</feature>
<feature type="compositionally biased region" description="Polar residues" evidence="1">
    <location>
        <begin position="433"/>
        <end position="448"/>
    </location>
</feature>
<reference evidence="2 3" key="1">
    <citation type="submission" date="2019-10" db="EMBL/GenBank/DDBJ databases">
        <title>Assembly and Annotation for the nematode Trichostrongylus colubriformis.</title>
        <authorList>
            <person name="Martin J."/>
        </authorList>
    </citation>
    <scope>NUCLEOTIDE SEQUENCE [LARGE SCALE GENOMIC DNA]</scope>
    <source>
        <strain evidence="2">G859</strain>
        <tissue evidence="2">Whole worm</tissue>
    </source>
</reference>
<dbReference type="PANTHER" id="PTHR12941">
    <property type="entry name" value="ER MEMBRANE PROTEIN COMPLEX"/>
    <property type="match status" value="1"/>
</dbReference>
<sequence>MLVIYPCFYRYLSNEHYFITMDDSAMDCSAPLSDEGGKGKMLESKVNEEEIQSPGKVTSKTDSQSTEEALDPDAADLSGSNEPPMDPNMAEDVTEEYERTLQCRDVGLYFRPRSESPDLFRSSGRPSNLKSAYDSSTDGQQHNETAPTSPSQRFEHTYEVEDSRDEVRSESGGVRSRGRGTRGRGRGGTRPCSGSATPLANSPLVSNDKKRSGRGRGSKRGRGYGLSRIGDVIETETGSAVTTSTADDVYEFKSSPESEFTTNQPEFGGHEERERSAPPCAKRQRLTDARPESHGGSAHSGDIEMDDIDEDDANSKPGVSDRKVPPLRISLPITQTEEDMHGEQSGHQMSSTHLNSNRKGPRGRHGKRHNDADEAQRMTRSKVRQTGKVLDDTDAWSKKKRGRVNATSLTAQGDEAEESLIDDVSPMAEGSDDTSPTGQASNSMSIPDTLSSEQRIIYENPRSGMFHMKKLLAARWVDDLRKQHKFRGNENEKYKDMLLLTGDYALRRPDGSGTTTRQAGIEKMELKTEQTSLADTNSSSNSVANGEAESEDESNGLCPEMRALWKEHVEERANMMNRMYKERVKLRLFWEQELLRMEQREKGTTPAMSAVRFLRENEMCNAQILEETHEPLKPMNRNEFVERKNKSINQMYNRHRMEASSLFGLQRDMWLCEARRRGIEVSAAVPISHESSPLAPSVEVALAIVHASYPNIIGVYYSNQNYKDKSLNPYAVRLCDSVTSVCGTPAILVQVINWNLSPDCESNSLAAYLKDGENWKETRLDTSSESLTILSRAIHNKLYRTLHDFENHLDRPECDFYNTGLSQKLGQLIG</sequence>
<feature type="compositionally biased region" description="Basic and acidic residues" evidence="1">
    <location>
        <begin position="35"/>
        <end position="48"/>
    </location>
</feature>
<keyword evidence="3" id="KW-1185">Reference proteome</keyword>
<feature type="compositionally biased region" description="Basic residues" evidence="1">
    <location>
        <begin position="359"/>
        <end position="368"/>
    </location>
</feature>
<proteinExistence type="predicted"/>